<dbReference type="InterPro" id="IPR013083">
    <property type="entry name" value="Znf_RING/FYVE/PHD"/>
</dbReference>
<dbReference type="SUPFAM" id="SSF57850">
    <property type="entry name" value="RING/U-box"/>
    <property type="match status" value="1"/>
</dbReference>
<evidence type="ECO:0000259" key="5">
    <source>
        <dbReference type="PROSITE" id="PS50089"/>
    </source>
</evidence>
<reference evidence="7" key="1">
    <citation type="submission" date="2016-04" db="EMBL/GenBank/DDBJ databases">
        <title>Comparative genomics of biotechnologically important yeasts.</title>
        <authorList>
            <consortium name="DOE Joint Genome Institute"/>
            <person name="Riley R."/>
            <person name="Haridas S."/>
            <person name="Wolfe K.H."/>
            <person name="Lopes M.R."/>
            <person name="Hittinger C.T."/>
            <person name="Goker M."/>
            <person name="Salamov A."/>
            <person name="Wisecaver J."/>
            <person name="Long T.M."/>
            <person name="Aerts A.L."/>
            <person name="Barry K."/>
            <person name="Choi C."/>
            <person name="Clum A."/>
            <person name="Coughlan A.Y."/>
            <person name="Deshpande S."/>
            <person name="Douglass A.P."/>
            <person name="Hanson S.J."/>
            <person name="Klenk H.-P."/>
            <person name="Labutti K."/>
            <person name="Lapidus A."/>
            <person name="Lindquist E."/>
            <person name="Lipzen A."/>
            <person name="Meier-Kolthoff J.P."/>
            <person name="Ohm R.A."/>
            <person name="Otillar R.P."/>
            <person name="Pangilinan J."/>
            <person name="Peng Y."/>
            <person name="Rokas A."/>
            <person name="Rosa C.A."/>
            <person name="Scheuner C."/>
            <person name="Sibirny A.A."/>
            <person name="Slot J.C."/>
            <person name="Stielow J.B."/>
            <person name="Sun H."/>
            <person name="Kurtzman C.P."/>
            <person name="Blackwell M."/>
            <person name="Grigoriev I.V."/>
            <person name="Jeffries T.W."/>
        </authorList>
    </citation>
    <scope>NUCLEOTIDE SEQUENCE [LARGE SCALE GENOMIC DNA]</scope>
    <source>
        <strain evidence="7">NRRL YB-2248</strain>
    </source>
</reference>
<dbReference type="Gene3D" id="3.30.40.10">
    <property type="entry name" value="Zinc/RING finger domain, C3HC4 (zinc finger)"/>
    <property type="match status" value="1"/>
</dbReference>
<keyword evidence="7" id="KW-1185">Reference proteome</keyword>
<evidence type="ECO:0000256" key="4">
    <source>
        <dbReference type="PROSITE-ProRule" id="PRU00175"/>
    </source>
</evidence>
<keyword evidence="1" id="KW-0479">Metal-binding</keyword>
<evidence type="ECO:0000313" key="7">
    <source>
        <dbReference type="Proteomes" id="UP000094801"/>
    </source>
</evidence>
<dbReference type="Pfam" id="PF13639">
    <property type="entry name" value="zf-RING_2"/>
    <property type="match status" value="1"/>
</dbReference>
<sequence>LKDVTCPICMDEIEKCVASPCGHFYCSDCVYKALASSQVRSKNHGICSLCRKTVSYKDLVWLKVR</sequence>
<protein>
    <recommendedName>
        <fullName evidence="5">RING-type domain-containing protein</fullName>
    </recommendedName>
</protein>
<gene>
    <name evidence="6" type="ORF">CANARDRAFT_191053</name>
</gene>
<organism evidence="6 7">
    <name type="scientific">[Candida] arabinofermentans NRRL YB-2248</name>
    <dbReference type="NCBI Taxonomy" id="983967"/>
    <lineage>
        <taxon>Eukaryota</taxon>
        <taxon>Fungi</taxon>
        <taxon>Dikarya</taxon>
        <taxon>Ascomycota</taxon>
        <taxon>Saccharomycotina</taxon>
        <taxon>Pichiomycetes</taxon>
        <taxon>Pichiales</taxon>
        <taxon>Pichiaceae</taxon>
        <taxon>Ogataea</taxon>
        <taxon>Ogataea/Candida clade</taxon>
    </lineage>
</organism>
<keyword evidence="2 4" id="KW-0863">Zinc-finger</keyword>
<keyword evidence="3" id="KW-0862">Zinc</keyword>
<dbReference type="STRING" id="983967.A0A1E4T667"/>
<feature type="non-terminal residue" evidence="6">
    <location>
        <position position="1"/>
    </location>
</feature>
<dbReference type="GO" id="GO:0008270">
    <property type="term" value="F:zinc ion binding"/>
    <property type="evidence" value="ECO:0007669"/>
    <property type="project" value="UniProtKB-KW"/>
</dbReference>
<evidence type="ECO:0000313" key="6">
    <source>
        <dbReference type="EMBL" id="ODV87211.1"/>
    </source>
</evidence>
<accession>A0A1E4T667</accession>
<dbReference type="PROSITE" id="PS00518">
    <property type="entry name" value="ZF_RING_1"/>
    <property type="match status" value="1"/>
</dbReference>
<dbReference type="EMBL" id="KV453848">
    <property type="protein sequence ID" value="ODV87211.1"/>
    <property type="molecule type" value="Genomic_DNA"/>
</dbReference>
<dbReference type="InterPro" id="IPR017907">
    <property type="entry name" value="Znf_RING_CS"/>
</dbReference>
<feature type="non-terminal residue" evidence="6">
    <location>
        <position position="65"/>
    </location>
</feature>
<evidence type="ECO:0000256" key="2">
    <source>
        <dbReference type="ARBA" id="ARBA00022771"/>
    </source>
</evidence>
<name>A0A1E4T667_9ASCO</name>
<dbReference type="SMART" id="SM00184">
    <property type="entry name" value="RING"/>
    <property type="match status" value="1"/>
</dbReference>
<proteinExistence type="predicted"/>
<feature type="domain" description="RING-type" evidence="5">
    <location>
        <begin position="6"/>
        <end position="51"/>
    </location>
</feature>
<evidence type="ECO:0000256" key="1">
    <source>
        <dbReference type="ARBA" id="ARBA00022723"/>
    </source>
</evidence>
<evidence type="ECO:0000256" key="3">
    <source>
        <dbReference type="ARBA" id="ARBA00022833"/>
    </source>
</evidence>
<dbReference type="InterPro" id="IPR001841">
    <property type="entry name" value="Znf_RING"/>
</dbReference>
<dbReference type="AlphaFoldDB" id="A0A1E4T667"/>
<dbReference type="Proteomes" id="UP000094801">
    <property type="component" value="Unassembled WGS sequence"/>
</dbReference>
<dbReference type="OrthoDB" id="6270329at2759"/>
<dbReference type="PROSITE" id="PS50089">
    <property type="entry name" value="ZF_RING_2"/>
    <property type="match status" value="1"/>
</dbReference>